<keyword evidence="2" id="KW-1185">Reference proteome</keyword>
<dbReference type="OrthoDB" id="793934at2"/>
<protein>
    <submittedName>
        <fullName evidence="1">Uncharacterized protein</fullName>
    </submittedName>
</protein>
<evidence type="ECO:0000313" key="1">
    <source>
        <dbReference type="EMBL" id="TRW24608.1"/>
    </source>
</evidence>
<dbReference type="EMBL" id="VJVZ01000005">
    <property type="protein sequence ID" value="TRW24608.1"/>
    <property type="molecule type" value="Genomic_DNA"/>
</dbReference>
<accession>A0A552V2B9</accession>
<comment type="caution">
    <text evidence="1">The sequence shown here is derived from an EMBL/GenBank/DDBJ whole genome shotgun (WGS) entry which is preliminary data.</text>
</comment>
<sequence length="178" mass="20496">MPHPKIRLAYRVIIDNTATAAWDRYIFEDTYKEYLMQQQLFNNKENPRATFRELLSENPKAEQLHFLTGRAADSYVSQLKGNFYRLPDVLGTTFFPFTGYRLDIVNTDITDSSRHKVGITLFSPLLTYLGIVNNCYLVSVQTNEQSGYETVMFPIQPQLAICYYNDATPTDSLKPTTL</sequence>
<evidence type="ECO:0000313" key="2">
    <source>
        <dbReference type="Proteomes" id="UP000320643"/>
    </source>
</evidence>
<dbReference type="AlphaFoldDB" id="A0A552V2B9"/>
<gene>
    <name evidence="1" type="ORF">FMM05_08835</name>
</gene>
<reference evidence="1 2" key="1">
    <citation type="submission" date="2019-07" db="EMBL/GenBank/DDBJ databases">
        <title>Flavobacterium sp. nov., isolated from glacier ice.</title>
        <authorList>
            <person name="Liu Q."/>
            <person name="Xin Y.-H."/>
        </authorList>
    </citation>
    <scope>NUCLEOTIDE SEQUENCE [LARGE SCALE GENOMIC DNA]</scope>
    <source>
        <strain evidence="1 2">ZT4R6</strain>
    </source>
</reference>
<dbReference type="RefSeq" id="WP_143373012.1">
    <property type="nucleotide sequence ID" value="NZ_VJVZ01000005.1"/>
</dbReference>
<dbReference type="Proteomes" id="UP000320643">
    <property type="component" value="Unassembled WGS sequence"/>
</dbReference>
<name>A0A552V2B9_9FLAO</name>
<proteinExistence type="predicted"/>
<organism evidence="1 2">
    <name type="scientific">Flavobacterium zepuense</name>
    <dbReference type="NCBI Taxonomy" id="2593302"/>
    <lineage>
        <taxon>Bacteria</taxon>
        <taxon>Pseudomonadati</taxon>
        <taxon>Bacteroidota</taxon>
        <taxon>Flavobacteriia</taxon>
        <taxon>Flavobacteriales</taxon>
        <taxon>Flavobacteriaceae</taxon>
        <taxon>Flavobacterium</taxon>
    </lineage>
</organism>